<dbReference type="Pfam" id="PF13868">
    <property type="entry name" value="TPH"/>
    <property type="match status" value="1"/>
</dbReference>
<organism evidence="11">
    <name type="scientific">Chromera velia CCMP2878</name>
    <dbReference type="NCBI Taxonomy" id="1169474"/>
    <lineage>
        <taxon>Eukaryota</taxon>
        <taxon>Sar</taxon>
        <taxon>Alveolata</taxon>
        <taxon>Colpodellida</taxon>
        <taxon>Chromeraceae</taxon>
        <taxon>Chromera</taxon>
    </lineage>
</organism>
<dbReference type="PANTHER" id="PTHR15504">
    <property type="entry name" value="NASOPHARYNGEAL EPITHELIUM SPECIFIC PROTEIN 1"/>
    <property type="match status" value="1"/>
</dbReference>
<evidence type="ECO:0000256" key="4">
    <source>
        <dbReference type="ARBA" id="ARBA00023069"/>
    </source>
</evidence>
<evidence type="ECO:0000256" key="2">
    <source>
        <dbReference type="ARBA" id="ARBA00022846"/>
    </source>
</evidence>
<accession>A0A0K6S6B0</accession>
<feature type="region of interest" description="Disordered" evidence="9">
    <location>
        <begin position="1"/>
        <end position="35"/>
    </location>
</feature>
<name>A0A0K6S6B0_9ALVE</name>
<dbReference type="InterPro" id="IPR043597">
    <property type="entry name" value="TPH_dom"/>
</dbReference>
<gene>
    <name evidence="11" type="ORF">Cvel_16963.t1.CR2</name>
</gene>
<evidence type="ECO:0000313" key="11">
    <source>
        <dbReference type="EMBL" id="CUC09193.1"/>
    </source>
</evidence>
<feature type="compositionally biased region" description="Basic and acidic residues" evidence="9">
    <location>
        <begin position="307"/>
        <end position="331"/>
    </location>
</feature>
<evidence type="ECO:0000256" key="5">
    <source>
        <dbReference type="ARBA" id="ARBA00023273"/>
    </source>
</evidence>
<reference evidence="11" key="1">
    <citation type="submission" date="2014-11" db="EMBL/GenBank/DDBJ databases">
        <title>Molecular phylogeny of cliff fern family Woodsiaceae with morphological implications.</title>
        <authorList>
            <person name="Shao Y.-Z."/>
            <person name="Wei R."/>
            <person name="Zhang X.-C."/>
        </authorList>
    </citation>
    <scope>NUCLEOTIDE SEQUENCE</scope>
</reference>
<evidence type="ECO:0000256" key="3">
    <source>
        <dbReference type="ARBA" id="ARBA00023054"/>
    </source>
</evidence>
<evidence type="ECO:0000256" key="8">
    <source>
        <dbReference type="SAM" id="Coils"/>
    </source>
</evidence>
<dbReference type="GO" id="GO:0031514">
    <property type="term" value="C:motile cilium"/>
    <property type="evidence" value="ECO:0007669"/>
    <property type="project" value="UniProtKB-SubCell"/>
</dbReference>
<keyword evidence="2" id="KW-0282">Flagellum</keyword>
<comment type="subcellular location">
    <subcellularLocation>
        <location evidence="1">Cell projection</location>
        <location evidence="1">Cilium</location>
        <location evidence="1">Flagellum</location>
    </subcellularLocation>
</comment>
<keyword evidence="3 8" id="KW-0175">Coiled coil</keyword>
<feature type="region of interest" description="Disordered" evidence="9">
    <location>
        <begin position="307"/>
        <end position="341"/>
    </location>
</feature>
<feature type="domain" description="Trichohyalin-plectin-homology" evidence="10">
    <location>
        <begin position="144"/>
        <end position="492"/>
    </location>
</feature>
<dbReference type="EMBL" id="CDMZ01000365">
    <property type="protein sequence ID" value="CUC09193.1"/>
    <property type="molecule type" value="Genomic_DNA"/>
</dbReference>
<dbReference type="PhylomeDB" id="A0A0K6S6B0"/>
<dbReference type="VEuPathDB" id="CryptoDB:Cvel_16963"/>
<comment type="similarity">
    <text evidence="6">Belongs to the CFAP45 family.</text>
</comment>
<keyword evidence="4" id="KW-0969">Cilium</keyword>
<dbReference type="AlphaFoldDB" id="A0A0K6S6B0"/>
<keyword evidence="5" id="KW-0966">Cell projection</keyword>
<feature type="coiled-coil region" evidence="8">
    <location>
        <begin position="208"/>
        <end position="274"/>
    </location>
</feature>
<evidence type="ECO:0000256" key="9">
    <source>
        <dbReference type="SAM" id="MobiDB-lite"/>
    </source>
</evidence>
<evidence type="ECO:0000256" key="7">
    <source>
        <dbReference type="ARBA" id="ARBA00034142"/>
    </source>
</evidence>
<dbReference type="PANTHER" id="PTHR15504:SF0">
    <property type="entry name" value="CILIA- AND FLAGELLA-ASSOCIATED PROTEIN 45"/>
    <property type="match status" value="1"/>
</dbReference>
<dbReference type="InterPro" id="IPR033253">
    <property type="entry name" value="CFAP45"/>
</dbReference>
<evidence type="ECO:0000256" key="1">
    <source>
        <dbReference type="ARBA" id="ARBA00004230"/>
    </source>
</evidence>
<feature type="region of interest" description="Disordered" evidence="9">
    <location>
        <begin position="114"/>
        <end position="133"/>
    </location>
</feature>
<evidence type="ECO:0000256" key="6">
    <source>
        <dbReference type="ARBA" id="ARBA00034116"/>
    </source>
</evidence>
<sequence length="505" mass="58987">MIPLTRRKQSNVDETLFGNTKKPSKNPSNQVQETIVVGKDTVQVRKSMNPNKAKDPRQDAVIIPASEIARLTQSSIILTPEQEEAIRQEKEREFQTRMQKALARKEKVLALEEERKKQASMSSYESKEDMEKSQAIQDRAKSALDEEMDDVKHMNQLMLYAKVATIRDAQVQERKYVEREKEEEESQVALMMEIERLKALKTYDERERRRLEESKEGAQILVEQIKDRALTRMKAEEQRDLERAYILKQIEALKQEEQQAYAAKQAAAKKLMEEVNETNSTAILMKQQKKLAEIASDQKIQEYLREKERRERQRDEEVQRLKDEKEKETARLRGLQSKAADKQAELDALRAKRAIARADRLARQKEADEKARLERMNQDLEEARKLQQAEREKRMADLAQQDKDEFERVVKVQALQEKAQRLKDEEDKEHRITHAAALRAQIAAREEASLQERRDFLEEGHVVRAAQQSEKKKLEAIKAQKILELQKAGVPEKYWVDLAKKKIAV</sequence>
<protein>
    <recommendedName>
        <fullName evidence="7">Cilia- and flagella-associated protein 45</fullName>
    </recommendedName>
</protein>
<proteinExistence type="inferred from homology"/>
<evidence type="ECO:0000259" key="10">
    <source>
        <dbReference type="Pfam" id="PF13868"/>
    </source>
</evidence>